<evidence type="ECO:0000313" key="6">
    <source>
        <dbReference type="Proteomes" id="UP000182360"/>
    </source>
</evidence>
<dbReference type="Gene3D" id="3.30.450.90">
    <property type="match status" value="1"/>
</dbReference>
<evidence type="ECO:0000259" key="4">
    <source>
        <dbReference type="SMART" id="SM00382"/>
    </source>
</evidence>
<dbReference type="PANTHER" id="PTHR30258:SF3">
    <property type="entry name" value="SLL1921 PROTEIN"/>
    <property type="match status" value="1"/>
</dbReference>
<comment type="similarity">
    <text evidence="1">Belongs to the GSP E family.</text>
</comment>
<evidence type="ECO:0000256" key="2">
    <source>
        <dbReference type="ARBA" id="ARBA00022741"/>
    </source>
</evidence>
<dbReference type="SUPFAM" id="SSF52540">
    <property type="entry name" value="P-loop containing nucleoside triphosphate hydrolases"/>
    <property type="match status" value="1"/>
</dbReference>
<accession>A0A1H9JSX5</accession>
<feature type="domain" description="AAA+ ATPase" evidence="4">
    <location>
        <begin position="247"/>
        <end position="394"/>
    </location>
</feature>
<dbReference type="AlphaFoldDB" id="A0A1H9JSX5"/>
<dbReference type="Proteomes" id="UP000182360">
    <property type="component" value="Unassembled WGS sequence"/>
</dbReference>
<evidence type="ECO:0000313" key="5">
    <source>
        <dbReference type="EMBL" id="SEQ89996.1"/>
    </source>
</evidence>
<sequence>MHANDIISIKSFSNIPVDNEQYSMEFIERNHAIVLEVSDDDITVGITDKTSENTISTIRGYHSGNINFVYIDSVELSSWIGNKMGEANNLPESNLNNQADETTLLDKMANDAPTVNLVNSICIDAIRMKASDIHIEAGVKVAKVRYRIDGVLQTVKTIENERFAAVSSRIKIMANLNILEKRQPQDGRITVSINGENIDFRVSIIPVTGGESIVMRILGTNTAPDNLDLLGFNPNQLSTIREMMKIPHGLILVTGPTGSGKTTTLNAMMKELVSDEIKIVSIEDPVEFIVDGVNQIQINEQINLGFDSILRRVLRQDPNIIMVGEIRDKATAELSVRAALTGHLVLSTLHTNDAASVIPRLINMGIEPYLIAAVLKGAIAQRLVRKLAPNKKSFSGRTVISETLKMDSGLEEIIEHGANQNEIIKYLHKNKMQFLKEDAEEKIELGLTTRQEAEREVML</sequence>
<keyword evidence="2" id="KW-0547">Nucleotide-binding</keyword>
<dbReference type="PANTHER" id="PTHR30258">
    <property type="entry name" value="TYPE II SECRETION SYSTEM PROTEIN GSPE-RELATED"/>
    <property type="match status" value="1"/>
</dbReference>
<reference evidence="5 6" key="1">
    <citation type="submission" date="2016-10" db="EMBL/GenBank/DDBJ databases">
        <authorList>
            <person name="de Groot N.N."/>
        </authorList>
    </citation>
    <scope>NUCLEOTIDE SEQUENCE [LARGE SCALE GENOMIC DNA]</scope>
    <source>
        <strain evidence="5 6">B25</strain>
    </source>
</reference>
<dbReference type="InterPro" id="IPR001482">
    <property type="entry name" value="T2SS/T4SS_dom"/>
</dbReference>
<dbReference type="GO" id="GO:0016887">
    <property type="term" value="F:ATP hydrolysis activity"/>
    <property type="evidence" value="ECO:0007669"/>
    <property type="project" value="TreeGrafter"/>
</dbReference>
<dbReference type="Pfam" id="PF00437">
    <property type="entry name" value="T2SSE"/>
    <property type="match status" value="1"/>
</dbReference>
<dbReference type="Gene3D" id="3.40.50.300">
    <property type="entry name" value="P-loop containing nucleotide triphosphate hydrolases"/>
    <property type="match status" value="1"/>
</dbReference>
<keyword evidence="3" id="KW-0067">ATP-binding</keyword>
<organism evidence="5 6">
    <name type="scientific">Treponema bryantii</name>
    <dbReference type="NCBI Taxonomy" id="163"/>
    <lineage>
        <taxon>Bacteria</taxon>
        <taxon>Pseudomonadati</taxon>
        <taxon>Spirochaetota</taxon>
        <taxon>Spirochaetia</taxon>
        <taxon>Spirochaetales</taxon>
        <taxon>Treponemataceae</taxon>
        <taxon>Treponema</taxon>
    </lineage>
</organism>
<dbReference type="InterPro" id="IPR027417">
    <property type="entry name" value="P-loop_NTPase"/>
</dbReference>
<gene>
    <name evidence="5" type="ORF">SAMN04487977_11514</name>
</gene>
<dbReference type="GO" id="GO:0005524">
    <property type="term" value="F:ATP binding"/>
    <property type="evidence" value="ECO:0007669"/>
    <property type="project" value="UniProtKB-KW"/>
</dbReference>
<evidence type="ECO:0000256" key="3">
    <source>
        <dbReference type="ARBA" id="ARBA00022840"/>
    </source>
</evidence>
<keyword evidence="6" id="KW-1185">Reference proteome</keyword>
<proteinExistence type="inferred from homology"/>
<dbReference type="GO" id="GO:0005886">
    <property type="term" value="C:plasma membrane"/>
    <property type="evidence" value="ECO:0007669"/>
    <property type="project" value="TreeGrafter"/>
</dbReference>
<dbReference type="RefSeq" id="WP_074645668.1">
    <property type="nucleotide sequence ID" value="NZ_FOFU01000015.1"/>
</dbReference>
<dbReference type="InterPro" id="IPR003593">
    <property type="entry name" value="AAA+_ATPase"/>
</dbReference>
<name>A0A1H9JSX5_9SPIR</name>
<dbReference type="SMART" id="SM00382">
    <property type="entry name" value="AAA"/>
    <property type="match status" value="1"/>
</dbReference>
<evidence type="ECO:0000256" key="1">
    <source>
        <dbReference type="ARBA" id="ARBA00006611"/>
    </source>
</evidence>
<dbReference type="EMBL" id="FOFU01000015">
    <property type="protein sequence ID" value="SEQ89996.1"/>
    <property type="molecule type" value="Genomic_DNA"/>
</dbReference>
<protein>
    <submittedName>
        <fullName evidence="5">Type II secretion system protein E (GspE)</fullName>
    </submittedName>
</protein>
<dbReference type="CDD" id="cd01129">
    <property type="entry name" value="PulE-GspE-like"/>
    <property type="match status" value="1"/>
</dbReference>